<evidence type="ECO:0000313" key="1">
    <source>
        <dbReference type="EMBL" id="PCH35344.1"/>
    </source>
</evidence>
<evidence type="ECO:0000313" key="2">
    <source>
        <dbReference type="Proteomes" id="UP000218811"/>
    </source>
</evidence>
<protein>
    <submittedName>
        <fullName evidence="1">Uncharacterized protein</fullName>
    </submittedName>
</protein>
<name>A0A2H3JF47_WOLCO</name>
<gene>
    <name evidence="1" type="ORF">WOLCODRAFT_156042</name>
</gene>
<dbReference type="AlphaFoldDB" id="A0A2H3JF47"/>
<accession>A0A2H3JF47</accession>
<keyword evidence="2" id="KW-1185">Reference proteome</keyword>
<organism evidence="1 2">
    <name type="scientific">Wolfiporia cocos (strain MD-104)</name>
    <name type="common">Brown rot fungus</name>
    <dbReference type="NCBI Taxonomy" id="742152"/>
    <lineage>
        <taxon>Eukaryota</taxon>
        <taxon>Fungi</taxon>
        <taxon>Dikarya</taxon>
        <taxon>Basidiomycota</taxon>
        <taxon>Agaricomycotina</taxon>
        <taxon>Agaricomycetes</taxon>
        <taxon>Polyporales</taxon>
        <taxon>Phaeolaceae</taxon>
        <taxon>Wolfiporia</taxon>
    </lineage>
</organism>
<sequence>MWKPNEELLIIDEQGNEAQTAWDNRKRVPNHCLDAIATKLHLHQAVGSVL</sequence>
<dbReference type="Proteomes" id="UP000218811">
    <property type="component" value="Unassembled WGS sequence"/>
</dbReference>
<proteinExistence type="predicted"/>
<dbReference type="EMBL" id="KB467843">
    <property type="protein sequence ID" value="PCH35344.1"/>
    <property type="molecule type" value="Genomic_DNA"/>
</dbReference>
<reference evidence="1 2" key="1">
    <citation type="journal article" date="2012" name="Science">
        <title>The Paleozoic origin of enzymatic lignin decomposition reconstructed from 31 fungal genomes.</title>
        <authorList>
            <person name="Floudas D."/>
            <person name="Binder M."/>
            <person name="Riley R."/>
            <person name="Barry K."/>
            <person name="Blanchette R.A."/>
            <person name="Henrissat B."/>
            <person name="Martinez A.T."/>
            <person name="Otillar R."/>
            <person name="Spatafora J.W."/>
            <person name="Yadav J.S."/>
            <person name="Aerts A."/>
            <person name="Benoit I."/>
            <person name="Boyd A."/>
            <person name="Carlson A."/>
            <person name="Copeland A."/>
            <person name="Coutinho P.M."/>
            <person name="de Vries R.P."/>
            <person name="Ferreira P."/>
            <person name="Findley K."/>
            <person name="Foster B."/>
            <person name="Gaskell J."/>
            <person name="Glotzer D."/>
            <person name="Gorecki P."/>
            <person name="Heitman J."/>
            <person name="Hesse C."/>
            <person name="Hori C."/>
            <person name="Igarashi K."/>
            <person name="Jurgens J.A."/>
            <person name="Kallen N."/>
            <person name="Kersten P."/>
            <person name="Kohler A."/>
            <person name="Kuees U."/>
            <person name="Kumar T.K.A."/>
            <person name="Kuo A."/>
            <person name="LaButti K."/>
            <person name="Larrondo L.F."/>
            <person name="Lindquist E."/>
            <person name="Ling A."/>
            <person name="Lombard V."/>
            <person name="Lucas S."/>
            <person name="Lundell T."/>
            <person name="Martin R."/>
            <person name="McLaughlin D.J."/>
            <person name="Morgenstern I."/>
            <person name="Morin E."/>
            <person name="Murat C."/>
            <person name="Nagy L.G."/>
            <person name="Nolan M."/>
            <person name="Ohm R.A."/>
            <person name="Patyshakuliyeva A."/>
            <person name="Rokas A."/>
            <person name="Ruiz-Duenas F.J."/>
            <person name="Sabat G."/>
            <person name="Salamov A."/>
            <person name="Samejima M."/>
            <person name="Schmutz J."/>
            <person name="Slot J.C."/>
            <person name="St John F."/>
            <person name="Stenlid J."/>
            <person name="Sun H."/>
            <person name="Sun S."/>
            <person name="Syed K."/>
            <person name="Tsang A."/>
            <person name="Wiebenga A."/>
            <person name="Young D."/>
            <person name="Pisabarro A."/>
            <person name="Eastwood D.C."/>
            <person name="Martin F."/>
            <person name="Cullen D."/>
            <person name="Grigoriev I.V."/>
            <person name="Hibbett D.S."/>
        </authorList>
    </citation>
    <scope>NUCLEOTIDE SEQUENCE [LARGE SCALE GENOMIC DNA]</scope>
    <source>
        <strain evidence="1 2">MD-104</strain>
    </source>
</reference>